<dbReference type="Proteomes" id="UP000530234">
    <property type="component" value="Unassembled WGS sequence"/>
</dbReference>
<feature type="transmembrane region" description="Helical" evidence="6">
    <location>
        <begin position="338"/>
        <end position="368"/>
    </location>
</feature>
<reference evidence="9" key="1">
    <citation type="submission" date="2019-10" db="EMBL/GenBank/DDBJ databases">
        <title>Streptomyces sp. nov., a novel actinobacterium isolated from alkaline environment.</title>
        <authorList>
            <person name="Golinska P."/>
        </authorList>
    </citation>
    <scope>NUCLEOTIDE SEQUENCE [LARGE SCALE GENOMIC DNA]</scope>
    <source>
        <strain evidence="9">DSM 42108</strain>
    </source>
</reference>
<feature type="transmembrane region" description="Helical" evidence="6">
    <location>
        <begin position="434"/>
        <end position="456"/>
    </location>
</feature>
<dbReference type="GO" id="GO:0005886">
    <property type="term" value="C:plasma membrane"/>
    <property type="evidence" value="ECO:0007669"/>
    <property type="project" value="UniProtKB-SubCell"/>
</dbReference>
<dbReference type="InterPro" id="IPR003838">
    <property type="entry name" value="ABC3_permease_C"/>
</dbReference>
<evidence type="ECO:0000259" key="7">
    <source>
        <dbReference type="Pfam" id="PF02687"/>
    </source>
</evidence>
<evidence type="ECO:0000256" key="6">
    <source>
        <dbReference type="SAM" id="Phobius"/>
    </source>
</evidence>
<feature type="transmembrane region" description="Helical" evidence="6">
    <location>
        <begin position="462"/>
        <end position="488"/>
    </location>
</feature>
<evidence type="ECO:0000256" key="4">
    <source>
        <dbReference type="ARBA" id="ARBA00022989"/>
    </source>
</evidence>
<gene>
    <name evidence="8" type="ORF">FOE67_07510</name>
</gene>
<dbReference type="InterPro" id="IPR038766">
    <property type="entry name" value="Membrane_comp_ABC_pdt"/>
</dbReference>
<feature type="transmembrane region" description="Helical" evidence="6">
    <location>
        <begin position="509"/>
        <end position="530"/>
    </location>
</feature>
<feature type="transmembrane region" description="Helical" evidence="6">
    <location>
        <begin position="291"/>
        <end position="317"/>
    </location>
</feature>
<protein>
    <submittedName>
        <fullName evidence="8">FtsX-like permease family protein</fullName>
    </submittedName>
</protein>
<accession>A0A7W3T1S9</accession>
<name>A0A7W3T1S9_9ACTN</name>
<evidence type="ECO:0000256" key="5">
    <source>
        <dbReference type="ARBA" id="ARBA00023136"/>
    </source>
</evidence>
<keyword evidence="9" id="KW-1185">Reference proteome</keyword>
<keyword evidence="5 6" id="KW-0472">Membrane</keyword>
<dbReference type="EMBL" id="VKHS01000114">
    <property type="protein sequence ID" value="MBB0229364.1"/>
    <property type="molecule type" value="Genomic_DNA"/>
</dbReference>
<evidence type="ECO:0000256" key="1">
    <source>
        <dbReference type="ARBA" id="ARBA00004651"/>
    </source>
</evidence>
<dbReference type="PANTHER" id="PTHR30287:SF2">
    <property type="entry name" value="BLL1001 PROTEIN"/>
    <property type="match status" value="1"/>
</dbReference>
<evidence type="ECO:0000313" key="8">
    <source>
        <dbReference type="EMBL" id="MBB0229364.1"/>
    </source>
</evidence>
<feature type="transmembrane region" description="Helical" evidence="6">
    <location>
        <begin position="388"/>
        <end position="413"/>
    </location>
</feature>
<comment type="subcellular location">
    <subcellularLocation>
        <location evidence="1">Cell membrane</location>
        <topology evidence="1">Multi-pass membrane protein</topology>
    </subcellularLocation>
</comment>
<keyword evidence="3 6" id="KW-0812">Transmembrane</keyword>
<dbReference type="RefSeq" id="WP_182661776.1">
    <property type="nucleotide sequence ID" value="NZ_VKHS01000114.1"/>
</dbReference>
<keyword evidence="2" id="KW-1003">Cell membrane</keyword>
<comment type="caution">
    <text evidence="8">The sequence shown here is derived from an EMBL/GenBank/DDBJ whole genome shotgun (WGS) entry which is preliminary data.</text>
</comment>
<feature type="transmembrane region" description="Helical" evidence="6">
    <location>
        <begin position="953"/>
        <end position="974"/>
    </location>
</feature>
<evidence type="ECO:0000256" key="3">
    <source>
        <dbReference type="ARBA" id="ARBA00022692"/>
    </source>
</evidence>
<dbReference type="Pfam" id="PF02687">
    <property type="entry name" value="FtsX"/>
    <property type="match status" value="1"/>
</dbReference>
<feature type="transmembrane region" description="Helical" evidence="6">
    <location>
        <begin position="846"/>
        <end position="870"/>
    </location>
</feature>
<dbReference type="AlphaFoldDB" id="A0A7W3T1S9"/>
<evidence type="ECO:0000256" key="2">
    <source>
        <dbReference type="ARBA" id="ARBA00022475"/>
    </source>
</evidence>
<feature type="transmembrane region" description="Helical" evidence="6">
    <location>
        <begin position="899"/>
        <end position="924"/>
    </location>
</feature>
<sequence>MKRLHMWRATLRIARRDAWRAKGRSALVVSMIALPIIGASGLDVALRSADLSTEERLTREMGTADARFLDLGFGEPIQQYPTDRTSAYSISGYEEPPTEEDARRGLEAALPTSPERIVTDASSSPAIVTTAFGVAPAEVREVPADDPLTEGMLTLREGRFPEAAGEVAVTEAFLDLSGLKLDSTVGFPDLEDTAPRIVGVYENPSELNREQILAPPGTLIAELVEHGVVDGVDFQFLVSAPDGVPWSEVLKINEAGWLVSSRLVHHDPPPDDQVPALAEGRWHTANGDVQAFAMVGVVLALVIMEICLLAGPAFAVGARRSRRMLGLVGANGGDRRHIRAIMLGGGLLLGLVAAVVGVTLGTLLTLLARPWLESEVGFRFGALDLRPLELAAIGTIAVVTGLIAALVPALLAARTPVLQSLTGRRGVRRTGRTLPLVGAAAFVLGAGLALFGGFALNEPVAVGAGAIVAQLGLVAMTPVLVGMFGRLGRFLPLGGRLALRDAVRNRARTAPAVAAVLAAVAGSVTLATYYGSEEARNEAGYDPPVPYGTVVLSAGEERALPALSRVRDTVEKHVETTARADLARPVPEEKICEWWEGATPGCGLVRVLIPVENQCGEEERFAENRAPLPWRCTGSDGYRTSLGEEVVIGGPEVLRALGLDDHRASEALEQGKAVVLNPRALWTDTPGTEPADGTVGEVTVGLSTAETIRAEDEARYAYREAEESGSVTGAVPASHTVSVPGHGQAVALEDWMSWGPILPSDRMERFPAVYVDPGKDAVGTFSRLAVLIPPATAEAAGLPTVDYATLWSTSAPPTGAGWQAVEEVLRGIPHGPQASVERGYIGDTDIILLVIALFAGVVTVGAAGIATGLARADSEADLATLAAVGAPPRVRRTLMGMQCAVIAGMGVVLGSLSGLVPGIALVVAEHSNRLAMWEQNALGGGTDAPELFVVPPLGLLGLMIVGLPLLAWVLAALLTRSGTGLVRRAE</sequence>
<organism evidence="8 9">
    <name type="scientific">Streptomyces calidiresistens</name>
    <dbReference type="NCBI Taxonomy" id="1485586"/>
    <lineage>
        <taxon>Bacteria</taxon>
        <taxon>Bacillati</taxon>
        <taxon>Actinomycetota</taxon>
        <taxon>Actinomycetes</taxon>
        <taxon>Kitasatosporales</taxon>
        <taxon>Streptomycetaceae</taxon>
        <taxon>Streptomyces</taxon>
    </lineage>
</organism>
<evidence type="ECO:0000313" key="9">
    <source>
        <dbReference type="Proteomes" id="UP000530234"/>
    </source>
</evidence>
<keyword evidence="4 6" id="KW-1133">Transmembrane helix</keyword>
<dbReference type="PANTHER" id="PTHR30287">
    <property type="entry name" value="MEMBRANE COMPONENT OF PREDICTED ABC SUPERFAMILY METABOLITE UPTAKE TRANSPORTER"/>
    <property type="match status" value="1"/>
</dbReference>
<feature type="domain" description="ABC3 transporter permease C-terminal" evidence="7">
    <location>
        <begin position="313"/>
        <end position="416"/>
    </location>
</feature>
<proteinExistence type="predicted"/>